<dbReference type="SUPFAM" id="SSF55424">
    <property type="entry name" value="FAD/NAD-linked reductases, dimerisation (C-terminal) domain"/>
    <property type="match status" value="1"/>
</dbReference>
<proteinExistence type="predicted"/>
<evidence type="ECO:0000256" key="2">
    <source>
        <dbReference type="ARBA" id="ARBA00022630"/>
    </source>
</evidence>
<reference evidence="6 7" key="1">
    <citation type="submission" date="2018-12" db="EMBL/GenBank/DDBJ databases">
        <title>The whole draft genome of Aquabacterium sp. SJQ9.</title>
        <authorList>
            <person name="Sun L."/>
            <person name="Gao X."/>
            <person name="Chen W."/>
            <person name="Huang K."/>
        </authorList>
    </citation>
    <scope>NUCLEOTIDE SEQUENCE [LARGE SCALE GENOMIC DNA]</scope>
    <source>
        <strain evidence="6 7">SJQ9</strain>
    </source>
</reference>
<dbReference type="Proteomes" id="UP000269265">
    <property type="component" value="Unassembled WGS sequence"/>
</dbReference>
<dbReference type="InterPro" id="IPR036188">
    <property type="entry name" value="FAD/NAD-bd_sf"/>
</dbReference>
<dbReference type="Gene3D" id="3.50.50.60">
    <property type="entry name" value="FAD/NAD(P)-binding domain"/>
    <property type="match status" value="2"/>
</dbReference>
<evidence type="ECO:0000313" key="6">
    <source>
        <dbReference type="EMBL" id="RRS06292.1"/>
    </source>
</evidence>
<dbReference type="GO" id="GO:0004148">
    <property type="term" value="F:dihydrolipoyl dehydrogenase (NADH) activity"/>
    <property type="evidence" value="ECO:0007669"/>
    <property type="project" value="UniProtKB-EC"/>
</dbReference>
<gene>
    <name evidence="6" type="ORF">EIP75_01530</name>
</gene>
<protein>
    <submittedName>
        <fullName evidence="6">Dihydrolipoyl dehydrogenase</fullName>
        <ecNumber evidence="6">1.8.1.4</ecNumber>
    </submittedName>
</protein>
<dbReference type="InterPro" id="IPR016156">
    <property type="entry name" value="FAD/NAD-linked_Rdtase_dimer_sf"/>
</dbReference>
<dbReference type="PANTHER" id="PTHR43014">
    <property type="entry name" value="MERCURIC REDUCTASE"/>
    <property type="match status" value="1"/>
</dbReference>
<dbReference type="GO" id="GO:0050660">
    <property type="term" value="F:flavin adenine dinucleotide binding"/>
    <property type="evidence" value="ECO:0007669"/>
    <property type="project" value="TreeGrafter"/>
</dbReference>
<organism evidence="6 7">
    <name type="scientific">Aquabacterium soli</name>
    <dbReference type="NCBI Taxonomy" id="2493092"/>
    <lineage>
        <taxon>Bacteria</taxon>
        <taxon>Pseudomonadati</taxon>
        <taxon>Pseudomonadota</taxon>
        <taxon>Betaproteobacteria</taxon>
        <taxon>Burkholderiales</taxon>
        <taxon>Aquabacterium</taxon>
    </lineage>
</organism>
<dbReference type="GO" id="GO:0003955">
    <property type="term" value="F:NAD(P)H dehydrogenase (quinone) activity"/>
    <property type="evidence" value="ECO:0007669"/>
    <property type="project" value="TreeGrafter"/>
</dbReference>
<keyword evidence="7" id="KW-1185">Reference proteome</keyword>
<dbReference type="Pfam" id="PF07992">
    <property type="entry name" value="Pyr_redox_2"/>
    <property type="match status" value="1"/>
</dbReference>
<comment type="caution">
    <text evidence="6">The sequence shown here is derived from an EMBL/GenBank/DDBJ whole genome shotgun (WGS) entry which is preliminary data.</text>
</comment>
<dbReference type="EC" id="1.8.1.4" evidence="6"/>
<keyword evidence="2" id="KW-0285">Flavoprotein</keyword>
<evidence type="ECO:0000256" key="3">
    <source>
        <dbReference type="ARBA" id="ARBA00022827"/>
    </source>
</evidence>
<dbReference type="Gene3D" id="3.30.390.30">
    <property type="match status" value="1"/>
</dbReference>
<evidence type="ECO:0000259" key="4">
    <source>
        <dbReference type="Pfam" id="PF02852"/>
    </source>
</evidence>
<dbReference type="SUPFAM" id="SSF51905">
    <property type="entry name" value="FAD/NAD(P)-binding domain"/>
    <property type="match status" value="1"/>
</dbReference>
<dbReference type="InterPro" id="IPR004099">
    <property type="entry name" value="Pyr_nucl-diS_OxRdtase_dimer"/>
</dbReference>
<comment type="cofactor">
    <cofactor evidence="1">
        <name>FAD</name>
        <dbReference type="ChEBI" id="CHEBI:57692"/>
    </cofactor>
</comment>
<feature type="domain" description="Pyridine nucleotide-disulphide oxidoreductase dimerisation" evidence="4">
    <location>
        <begin position="364"/>
        <end position="470"/>
    </location>
</feature>
<accession>A0A426VHB9</accession>
<evidence type="ECO:0000256" key="1">
    <source>
        <dbReference type="ARBA" id="ARBA00001974"/>
    </source>
</evidence>
<dbReference type="AlphaFoldDB" id="A0A426VHB9"/>
<keyword evidence="3" id="KW-0274">FAD</keyword>
<evidence type="ECO:0000259" key="5">
    <source>
        <dbReference type="Pfam" id="PF07992"/>
    </source>
</evidence>
<dbReference type="PRINTS" id="PR00411">
    <property type="entry name" value="PNDRDTASEI"/>
</dbReference>
<dbReference type="RefSeq" id="WP_125241435.1">
    <property type="nucleotide sequence ID" value="NZ_RSED01000001.1"/>
</dbReference>
<dbReference type="Pfam" id="PF02852">
    <property type="entry name" value="Pyr_redox_dim"/>
    <property type="match status" value="1"/>
</dbReference>
<sequence length="500" mass="53311">MTAAKPGLRHLDVDLAIVGAGSAGMAAYKAAARHTSRLVVIESSGYGTLCARAGCMPSKLLIEAASRAHAIRQAHRFGIQAVGARVDGAAVMARLRELRDYFVDSVIREAEAWPAAHRLTGRARFIGPCELQVDDHAIVKARSIVLATGSRAVVPDAWREAIDGHLLTTDTLFELPSLPRSIAVIGGGAIGTEMAQALSRLGVRVVWLMREDAPGGLRDPALRPLAIPLLSEGITLITRAEVRSMAEAEGGQARVEFDANGERGSAVVDKVLVCIGRQPVFDGLDLDKGGLTLNKEGLVDHEDRSTRVGESCVFLAGDVSGAHPLLHEAVRDGRRAATQAVAQPGPPHHLPEAPLEGGRRTALRIVFCDPQIAAIGRGHEELTRSHHPFVTGVADFTDQGRSRIKDMNRGALRVYVCRDRRVVLGAEMIGPCAEHLAHLLAWSVHQGQTIDTLLDCPIYHPVVEEAVRTALGHARAQLAGQATMRPASPLSACADMGIGL</sequence>
<dbReference type="PRINTS" id="PR00368">
    <property type="entry name" value="FADPNR"/>
</dbReference>
<feature type="domain" description="FAD/NAD(P)-binding" evidence="5">
    <location>
        <begin position="14"/>
        <end position="333"/>
    </location>
</feature>
<dbReference type="EMBL" id="RSED01000001">
    <property type="protein sequence ID" value="RRS06292.1"/>
    <property type="molecule type" value="Genomic_DNA"/>
</dbReference>
<dbReference type="InterPro" id="IPR023753">
    <property type="entry name" value="FAD/NAD-binding_dom"/>
</dbReference>
<name>A0A426VHB9_9BURK</name>
<dbReference type="PANTHER" id="PTHR43014:SF4">
    <property type="entry name" value="PYRIDINE NUCLEOTIDE-DISULFIDE OXIDOREDUCTASE RCLA-RELATED"/>
    <property type="match status" value="1"/>
</dbReference>
<dbReference type="OrthoDB" id="178496at2"/>
<keyword evidence="6" id="KW-0560">Oxidoreductase</keyword>
<dbReference type="NCBIfam" id="NF004939">
    <property type="entry name" value="PRK06292.1-1"/>
    <property type="match status" value="1"/>
</dbReference>
<evidence type="ECO:0000313" key="7">
    <source>
        <dbReference type="Proteomes" id="UP000269265"/>
    </source>
</evidence>